<reference evidence="1 2" key="1">
    <citation type="journal article" date="2008" name="Nature">
        <title>The genome of Laccaria bicolor provides insights into mycorrhizal symbiosis.</title>
        <authorList>
            <person name="Martin F."/>
            <person name="Aerts A."/>
            <person name="Ahren D."/>
            <person name="Brun A."/>
            <person name="Danchin E.G.J."/>
            <person name="Duchaussoy F."/>
            <person name="Gibon J."/>
            <person name="Kohler A."/>
            <person name="Lindquist E."/>
            <person name="Pereda V."/>
            <person name="Salamov A."/>
            <person name="Shapiro H.J."/>
            <person name="Wuyts J."/>
            <person name="Blaudez D."/>
            <person name="Buee M."/>
            <person name="Brokstein P."/>
            <person name="Canbaeck B."/>
            <person name="Cohen D."/>
            <person name="Courty P.E."/>
            <person name="Coutinho P.M."/>
            <person name="Delaruelle C."/>
            <person name="Detter J.C."/>
            <person name="Deveau A."/>
            <person name="DiFazio S."/>
            <person name="Duplessis S."/>
            <person name="Fraissinet-Tachet L."/>
            <person name="Lucic E."/>
            <person name="Frey-Klett P."/>
            <person name="Fourrey C."/>
            <person name="Feussner I."/>
            <person name="Gay G."/>
            <person name="Grimwood J."/>
            <person name="Hoegger P.J."/>
            <person name="Jain P."/>
            <person name="Kilaru S."/>
            <person name="Labbe J."/>
            <person name="Lin Y.C."/>
            <person name="Legue V."/>
            <person name="Le Tacon F."/>
            <person name="Marmeisse R."/>
            <person name="Melayah D."/>
            <person name="Montanini B."/>
            <person name="Muratet M."/>
            <person name="Nehls U."/>
            <person name="Niculita-Hirzel H."/>
            <person name="Oudot-Le Secq M.P."/>
            <person name="Peter M."/>
            <person name="Quesneville H."/>
            <person name="Rajashekar B."/>
            <person name="Reich M."/>
            <person name="Rouhier N."/>
            <person name="Schmutz J."/>
            <person name="Yin T."/>
            <person name="Chalot M."/>
            <person name="Henrissat B."/>
            <person name="Kuees U."/>
            <person name="Lucas S."/>
            <person name="Van de Peer Y."/>
            <person name="Podila G.K."/>
            <person name="Polle A."/>
            <person name="Pukkila P.J."/>
            <person name="Richardson P.M."/>
            <person name="Rouze P."/>
            <person name="Sanders I.R."/>
            <person name="Stajich J.E."/>
            <person name="Tunlid A."/>
            <person name="Tuskan G."/>
            <person name="Grigoriev I.V."/>
        </authorList>
    </citation>
    <scope>NUCLEOTIDE SEQUENCE [LARGE SCALE GENOMIC DNA]</scope>
    <source>
        <strain evidence="2">S238N-H82 / ATCC MYA-4686</strain>
    </source>
</reference>
<dbReference type="InParanoid" id="B0DKZ6"/>
<dbReference type="Gene3D" id="2.130.10.10">
    <property type="entry name" value="YVTN repeat-like/Quinoprotein amine dehydrogenase"/>
    <property type="match status" value="1"/>
</dbReference>
<evidence type="ECO:0000313" key="2">
    <source>
        <dbReference type="Proteomes" id="UP000001194"/>
    </source>
</evidence>
<dbReference type="KEGG" id="lbc:LACBIDRAFT_304117"/>
<protein>
    <submittedName>
        <fullName evidence="1">Predicted protein</fullName>
    </submittedName>
</protein>
<gene>
    <name evidence="1" type="ORF">LACBIDRAFT_304117</name>
</gene>
<evidence type="ECO:0000313" key="1">
    <source>
        <dbReference type="EMBL" id="EDR04825.1"/>
    </source>
</evidence>
<dbReference type="HOGENOM" id="CLU_031726_0_0_1"/>
<sequence length="380" mass="44271">MYSSSMNTIAHFCRPKYRDRKFHIYNPHCPLRRGIICYCRNDTIFEHNIHSSGKHEPRIIVPKHPSRTFTKMSFVPVKGNRILLFAKYRELRIAESCLHLSIHEIRSDHRVGPALWSFNGSVRGRFDIRHLKLIKSTENELGITFWVRFDDHWKLFDISTTVETDASNNLPLIESGRIDFDLKLKWKLESFGSPVMLSPDTRILLDMDVERRHNETIDIHYLDPVGTNFSFVTRLSIPVAETEYSPQFAFSADGSKFVMAMARGGVFVWDTRSKVPLRTFTGNPLLIQPQQFLQFNSGNLGKEILVSVEHNRSDLAIIHVIDVTSFETKERLFLKTEKYFPVTLFFDPDGRTLYAEHRGTLYEWDLQKNKTGPEWWSGDE</sequence>
<dbReference type="OrthoDB" id="64353at2759"/>
<dbReference type="GeneID" id="6080150"/>
<proteinExistence type="predicted"/>
<dbReference type="InterPro" id="IPR015943">
    <property type="entry name" value="WD40/YVTN_repeat-like_dom_sf"/>
</dbReference>
<dbReference type="STRING" id="486041.B0DKZ6"/>
<dbReference type="RefSeq" id="XP_001884649.1">
    <property type="nucleotide sequence ID" value="XM_001884614.1"/>
</dbReference>
<dbReference type="AlphaFoldDB" id="B0DKZ6"/>
<keyword evidence="2" id="KW-1185">Reference proteome</keyword>
<dbReference type="Proteomes" id="UP000001194">
    <property type="component" value="Unassembled WGS sequence"/>
</dbReference>
<dbReference type="SUPFAM" id="SSF69304">
    <property type="entry name" value="Tricorn protease N-terminal domain"/>
    <property type="match status" value="1"/>
</dbReference>
<dbReference type="EMBL" id="DS547116">
    <property type="protein sequence ID" value="EDR04825.1"/>
    <property type="molecule type" value="Genomic_DNA"/>
</dbReference>
<accession>B0DKZ6</accession>
<name>B0DKZ6_LACBS</name>
<organism evidence="2">
    <name type="scientific">Laccaria bicolor (strain S238N-H82 / ATCC MYA-4686)</name>
    <name type="common">Bicoloured deceiver</name>
    <name type="synonym">Laccaria laccata var. bicolor</name>
    <dbReference type="NCBI Taxonomy" id="486041"/>
    <lineage>
        <taxon>Eukaryota</taxon>
        <taxon>Fungi</taxon>
        <taxon>Dikarya</taxon>
        <taxon>Basidiomycota</taxon>
        <taxon>Agaricomycotina</taxon>
        <taxon>Agaricomycetes</taxon>
        <taxon>Agaricomycetidae</taxon>
        <taxon>Agaricales</taxon>
        <taxon>Agaricineae</taxon>
        <taxon>Hydnangiaceae</taxon>
        <taxon>Laccaria</taxon>
    </lineage>
</organism>